<dbReference type="GO" id="GO:0004326">
    <property type="term" value="F:tetrahydrofolylpolyglutamate synthase activity"/>
    <property type="evidence" value="ECO:0007669"/>
    <property type="project" value="UniProtKB-EC"/>
</dbReference>
<dbReference type="InterPro" id="IPR018109">
    <property type="entry name" value="Folylpolyglutamate_synth_CS"/>
</dbReference>
<evidence type="ECO:0000259" key="11">
    <source>
        <dbReference type="Pfam" id="PF08245"/>
    </source>
</evidence>
<dbReference type="PROSITE" id="PS01012">
    <property type="entry name" value="FOLYLPOLYGLU_SYNT_2"/>
    <property type="match status" value="1"/>
</dbReference>
<evidence type="ECO:0000256" key="4">
    <source>
        <dbReference type="ARBA" id="ARBA00022598"/>
    </source>
</evidence>
<feature type="domain" description="Mur ligase C-terminal" evidence="10">
    <location>
        <begin position="244"/>
        <end position="361"/>
    </location>
</feature>
<keyword evidence="8" id="KW-0460">Magnesium</keyword>
<dbReference type="AlphaFoldDB" id="A0A381R9B4"/>
<dbReference type="InterPro" id="IPR036565">
    <property type="entry name" value="Mur-like_cat_sf"/>
</dbReference>
<dbReference type="Gene3D" id="3.40.1190.10">
    <property type="entry name" value="Mur-like, catalytic domain"/>
    <property type="match status" value="1"/>
</dbReference>
<dbReference type="SUPFAM" id="SSF53244">
    <property type="entry name" value="MurD-like peptide ligases, peptide-binding domain"/>
    <property type="match status" value="1"/>
</dbReference>
<dbReference type="PANTHER" id="PTHR11136">
    <property type="entry name" value="FOLYLPOLYGLUTAMATE SYNTHASE-RELATED"/>
    <property type="match status" value="1"/>
</dbReference>
<dbReference type="GO" id="GO:0046872">
    <property type="term" value="F:metal ion binding"/>
    <property type="evidence" value="ECO:0007669"/>
    <property type="project" value="UniProtKB-KW"/>
</dbReference>
<organism evidence="12">
    <name type="scientific">marine metagenome</name>
    <dbReference type="NCBI Taxonomy" id="408172"/>
    <lineage>
        <taxon>unclassified sequences</taxon>
        <taxon>metagenomes</taxon>
        <taxon>ecological metagenomes</taxon>
    </lineage>
</organism>
<keyword evidence="6" id="KW-0547">Nucleotide-binding</keyword>
<dbReference type="InterPro" id="IPR013221">
    <property type="entry name" value="Mur_ligase_cen"/>
</dbReference>
<keyword evidence="4" id="KW-0436">Ligase</keyword>
<dbReference type="InterPro" id="IPR004101">
    <property type="entry name" value="Mur_ligase_C"/>
</dbReference>
<dbReference type="GO" id="GO:0005737">
    <property type="term" value="C:cytoplasm"/>
    <property type="evidence" value="ECO:0007669"/>
    <property type="project" value="TreeGrafter"/>
</dbReference>
<keyword evidence="7" id="KW-0067">ATP-binding</keyword>
<dbReference type="GO" id="GO:0005524">
    <property type="term" value="F:ATP binding"/>
    <property type="evidence" value="ECO:0007669"/>
    <property type="project" value="UniProtKB-KW"/>
</dbReference>
<dbReference type="SUPFAM" id="SSF53623">
    <property type="entry name" value="MurD-like peptide ligases, catalytic domain"/>
    <property type="match status" value="1"/>
</dbReference>
<gene>
    <name evidence="12" type="ORF">METZ01_LOCUS39291</name>
</gene>
<evidence type="ECO:0000256" key="9">
    <source>
        <dbReference type="ARBA" id="ARBA00047493"/>
    </source>
</evidence>
<dbReference type="FunFam" id="3.40.1190.10:FF:000011">
    <property type="entry name" value="Folylpolyglutamate synthase/dihydrofolate synthase"/>
    <property type="match status" value="1"/>
</dbReference>
<comment type="cofactor">
    <cofactor evidence="1">
        <name>Mg(2+)</name>
        <dbReference type="ChEBI" id="CHEBI:18420"/>
    </cofactor>
</comment>
<evidence type="ECO:0000256" key="8">
    <source>
        <dbReference type="ARBA" id="ARBA00022842"/>
    </source>
</evidence>
<proteinExistence type="inferred from homology"/>
<dbReference type="InterPro" id="IPR001645">
    <property type="entry name" value="Folylpolyglutamate_synth"/>
</dbReference>
<dbReference type="GO" id="GO:0008841">
    <property type="term" value="F:dihydrofolate synthase activity"/>
    <property type="evidence" value="ECO:0007669"/>
    <property type="project" value="TreeGrafter"/>
</dbReference>
<reference evidence="12" key="1">
    <citation type="submission" date="2018-05" db="EMBL/GenBank/DDBJ databases">
        <authorList>
            <person name="Lanie J.A."/>
            <person name="Ng W.-L."/>
            <person name="Kazmierczak K.M."/>
            <person name="Andrzejewski T.M."/>
            <person name="Davidsen T.M."/>
            <person name="Wayne K.J."/>
            <person name="Tettelin H."/>
            <person name="Glass J.I."/>
            <person name="Rusch D."/>
            <person name="Podicherti R."/>
            <person name="Tsui H.-C.T."/>
            <person name="Winkler M.E."/>
        </authorList>
    </citation>
    <scope>NUCLEOTIDE SEQUENCE</scope>
</reference>
<protein>
    <recommendedName>
        <fullName evidence="3">tetrahydrofolate synthase</fullName>
        <ecNumber evidence="3">6.3.2.17</ecNumber>
    </recommendedName>
</protein>
<dbReference type="PROSITE" id="PS01011">
    <property type="entry name" value="FOLYLPOLYGLU_SYNT_1"/>
    <property type="match status" value="1"/>
</dbReference>
<dbReference type="InterPro" id="IPR036615">
    <property type="entry name" value="Mur_ligase_C_dom_sf"/>
</dbReference>
<evidence type="ECO:0000256" key="1">
    <source>
        <dbReference type="ARBA" id="ARBA00001946"/>
    </source>
</evidence>
<dbReference type="Gene3D" id="3.90.190.20">
    <property type="entry name" value="Mur ligase, C-terminal domain"/>
    <property type="match status" value="1"/>
</dbReference>
<sequence length="381" mass="42268">MVFIHVAGTNGKGSTCAMIYSMLRASGKKVGLYTSPHLLHFNERIRVDGSPISDQEIIMFMNKAEDDIMQIESTFFETTTAMALDHFKNSEVDVAVIETGLGGSLDSTNVINPVLSVITPVSLDHKDILGEDIVKIATEKAGIIKPGVPLILAEQEKEVERLFQKKADQVNSEIQIVKNSMVLDIDFDQNGCHFSFESDLYHLPLIGTHQAYNAAVAVKSVQKYDSTIKTAELQTGLKTVQWPGRLEKVGNFIYYDVAHNQAGISSVIKTIKILYPNRPLIGLFCLKNDKEFVLIVESFQDSMNTVYVTTDKNGLLIDSYRLWESLKNTGCKSEPVDTVSAGIARMKLKINQGGIGLIFGSHYIAEEVYKEFEISFDTGQI</sequence>
<dbReference type="EMBL" id="UINC01001682">
    <property type="protein sequence ID" value="SUZ86437.1"/>
    <property type="molecule type" value="Genomic_DNA"/>
</dbReference>
<evidence type="ECO:0000313" key="12">
    <source>
        <dbReference type="EMBL" id="SUZ86437.1"/>
    </source>
</evidence>
<evidence type="ECO:0000256" key="6">
    <source>
        <dbReference type="ARBA" id="ARBA00022741"/>
    </source>
</evidence>
<evidence type="ECO:0000256" key="5">
    <source>
        <dbReference type="ARBA" id="ARBA00022723"/>
    </source>
</evidence>
<dbReference type="NCBIfam" id="TIGR01499">
    <property type="entry name" value="folC"/>
    <property type="match status" value="1"/>
</dbReference>
<name>A0A381R9B4_9ZZZZ</name>
<feature type="domain" description="Mur ligase central" evidence="11">
    <location>
        <begin position="6"/>
        <end position="218"/>
    </location>
</feature>
<evidence type="ECO:0000256" key="2">
    <source>
        <dbReference type="ARBA" id="ARBA00008276"/>
    </source>
</evidence>
<dbReference type="Pfam" id="PF08245">
    <property type="entry name" value="Mur_ligase_M"/>
    <property type="match status" value="1"/>
</dbReference>
<dbReference type="PANTHER" id="PTHR11136:SF0">
    <property type="entry name" value="DIHYDROFOLATE SYNTHETASE-RELATED"/>
    <property type="match status" value="1"/>
</dbReference>
<evidence type="ECO:0000259" key="10">
    <source>
        <dbReference type="Pfam" id="PF02875"/>
    </source>
</evidence>
<comment type="similarity">
    <text evidence="2">Belongs to the folylpolyglutamate synthase family.</text>
</comment>
<dbReference type="EC" id="6.3.2.17" evidence="3"/>
<evidence type="ECO:0000256" key="7">
    <source>
        <dbReference type="ARBA" id="ARBA00022840"/>
    </source>
</evidence>
<accession>A0A381R9B4</accession>
<comment type="catalytic activity">
    <reaction evidence="9">
        <text>(6S)-5,6,7,8-tetrahydrofolyl-(gamma-L-Glu)(n) + L-glutamate + ATP = (6S)-5,6,7,8-tetrahydrofolyl-(gamma-L-Glu)(n+1) + ADP + phosphate + H(+)</text>
        <dbReference type="Rhea" id="RHEA:10580"/>
        <dbReference type="Rhea" id="RHEA-COMP:14738"/>
        <dbReference type="Rhea" id="RHEA-COMP:14740"/>
        <dbReference type="ChEBI" id="CHEBI:15378"/>
        <dbReference type="ChEBI" id="CHEBI:29985"/>
        <dbReference type="ChEBI" id="CHEBI:30616"/>
        <dbReference type="ChEBI" id="CHEBI:43474"/>
        <dbReference type="ChEBI" id="CHEBI:141005"/>
        <dbReference type="ChEBI" id="CHEBI:456216"/>
        <dbReference type="EC" id="6.3.2.17"/>
    </reaction>
</comment>
<keyword evidence="5" id="KW-0479">Metal-binding</keyword>
<dbReference type="Pfam" id="PF02875">
    <property type="entry name" value="Mur_ligase_C"/>
    <property type="match status" value="1"/>
</dbReference>
<evidence type="ECO:0000256" key="3">
    <source>
        <dbReference type="ARBA" id="ARBA00013025"/>
    </source>
</evidence>